<dbReference type="InterPro" id="IPR050857">
    <property type="entry name" value="D-2-hydroxyacid_DH"/>
</dbReference>
<keyword evidence="2 4" id="KW-0560">Oxidoreductase</keyword>
<dbReference type="SUPFAM" id="SSF51735">
    <property type="entry name" value="NAD(P)-binding Rossmann-fold domains"/>
    <property type="match status" value="1"/>
</dbReference>
<dbReference type="Pfam" id="PF00389">
    <property type="entry name" value="2-Hacid_dh"/>
    <property type="match status" value="1"/>
</dbReference>
<feature type="domain" description="D-isomer specific 2-hydroxyacid dehydrogenase NAD-binding" evidence="6">
    <location>
        <begin position="115"/>
        <end position="285"/>
    </location>
</feature>
<dbReference type="AlphaFoldDB" id="A0A6J4HWQ1"/>
<dbReference type="SUPFAM" id="SSF52283">
    <property type="entry name" value="Formate/glycerate dehydrogenase catalytic domain-like"/>
    <property type="match status" value="1"/>
</dbReference>
<evidence type="ECO:0000259" key="6">
    <source>
        <dbReference type="Pfam" id="PF02826"/>
    </source>
</evidence>
<dbReference type="InterPro" id="IPR036291">
    <property type="entry name" value="NAD(P)-bd_dom_sf"/>
</dbReference>
<evidence type="ECO:0000259" key="5">
    <source>
        <dbReference type="Pfam" id="PF00389"/>
    </source>
</evidence>
<evidence type="ECO:0000256" key="4">
    <source>
        <dbReference type="RuleBase" id="RU003719"/>
    </source>
</evidence>
<evidence type="ECO:0000256" key="2">
    <source>
        <dbReference type="ARBA" id="ARBA00023002"/>
    </source>
</evidence>
<protein>
    <submittedName>
        <fullName evidence="7">D-3-phosphoglycerate dehydrogenase</fullName>
        <ecNumber evidence="7">1.1.1.95</ecNumber>
    </submittedName>
</protein>
<organism evidence="7">
    <name type="scientific">uncultured Craurococcus sp</name>
    <dbReference type="NCBI Taxonomy" id="1135998"/>
    <lineage>
        <taxon>Bacteria</taxon>
        <taxon>Pseudomonadati</taxon>
        <taxon>Pseudomonadota</taxon>
        <taxon>Alphaproteobacteria</taxon>
        <taxon>Acetobacterales</taxon>
        <taxon>Acetobacteraceae</taxon>
        <taxon>Craurococcus</taxon>
        <taxon>environmental samples</taxon>
    </lineage>
</organism>
<accession>A0A6J4HWQ1</accession>
<dbReference type="InterPro" id="IPR006140">
    <property type="entry name" value="D-isomer_DH_NAD-bd"/>
</dbReference>
<dbReference type="EMBL" id="CADCTD010000049">
    <property type="protein sequence ID" value="CAA9235575.1"/>
    <property type="molecule type" value="Genomic_DNA"/>
</dbReference>
<dbReference type="GO" id="GO:0051287">
    <property type="term" value="F:NAD binding"/>
    <property type="evidence" value="ECO:0007669"/>
    <property type="project" value="InterPro"/>
</dbReference>
<dbReference type="GO" id="GO:0004617">
    <property type="term" value="F:phosphoglycerate dehydrogenase activity"/>
    <property type="evidence" value="ECO:0007669"/>
    <property type="project" value="UniProtKB-EC"/>
</dbReference>
<proteinExistence type="inferred from homology"/>
<dbReference type="InterPro" id="IPR029753">
    <property type="entry name" value="D-isomer_DH_CS"/>
</dbReference>
<dbReference type="EC" id="1.1.1.95" evidence="7"/>
<dbReference type="PANTHER" id="PTHR42789">
    <property type="entry name" value="D-ISOMER SPECIFIC 2-HYDROXYACID DEHYDROGENASE FAMILY PROTEIN (AFU_ORTHOLOGUE AFUA_6G10090)"/>
    <property type="match status" value="1"/>
</dbReference>
<comment type="similarity">
    <text evidence="1 4">Belongs to the D-isomer specific 2-hydroxyacid dehydrogenase family.</text>
</comment>
<evidence type="ECO:0000313" key="7">
    <source>
        <dbReference type="EMBL" id="CAA9235575.1"/>
    </source>
</evidence>
<name>A0A6J4HWQ1_9PROT</name>
<feature type="domain" description="D-isomer specific 2-hydroxyacid dehydrogenase catalytic" evidence="5">
    <location>
        <begin position="24"/>
        <end position="317"/>
    </location>
</feature>
<evidence type="ECO:0000256" key="1">
    <source>
        <dbReference type="ARBA" id="ARBA00005854"/>
    </source>
</evidence>
<keyword evidence="3" id="KW-0520">NAD</keyword>
<sequence>MLVYLTHTEDALENYYGPRALAALRAVAELRLNETGRHLAGRELAEAAAGCQAIVSYRQSPGEAATFEHAADLVAFLRCAVDIRNVDVAAASAAGVLVTRATPGFVPSVAELVLGQMVDLARGIGAAAASYHRGEVPAARMGVQLSGSTLGIIGYGAIARHLAPLGLAIGMRVLVTDPFARVEDAGIEQVALDRLLAESDFLVCLAIANEQTENLMDAAAFSRMKRGAFFLNPSRGNLVDETALRGALDGGHLAGCAMDVGRAPDQMPTPALAAHPKVIATPHVGGLTPAAIEHQAFDTVRQVAALAEGRLPDHAVNADKAHRLSRLGIHP</sequence>
<dbReference type="PANTHER" id="PTHR42789:SF1">
    <property type="entry name" value="D-ISOMER SPECIFIC 2-HYDROXYACID DEHYDROGENASE FAMILY PROTEIN (AFU_ORTHOLOGUE AFUA_6G10090)"/>
    <property type="match status" value="1"/>
</dbReference>
<dbReference type="Pfam" id="PF02826">
    <property type="entry name" value="2-Hacid_dh_C"/>
    <property type="match status" value="1"/>
</dbReference>
<dbReference type="InterPro" id="IPR006139">
    <property type="entry name" value="D-isomer_2_OHA_DH_cat_dom"/>
</dbReference>
<dbReference type="PROSITE" id="PS00671">
    <property type="entry name" value="D_2_HYDROXYACID_DH_3"/>
    <property type="match status" value="1"/>
</dbReference>
<gene>
    <name evidence="7" type="ORF">AVDCRST_MAG27-2242</name>
</gene>
<reference evidence="7" key="1">
    <citation type="submission" date="2020-02" db="EMBL/GenBank/DDBJ databases">
        <authorList>
            <person name="Meier V. D."/>
        </authorList>
    </citation>
    <scope>NUCLEOTIDE SEQUENCE</scope>
    <source>
        <strain evidence="7">AVDCRST_MAG27</strain>
    </source>
</reference>
<evidence type="ECO:0000256" key="3">
    <source>
        <dbReference type="ARBA" id="ARBA00023027"/>
    </source>
</evidence>
<dbReference type="Gene3D" id="3.40.50.720">
    <property type="entry name" value="NAD(P)-binding Rossmann-like Domain"/>
    <property type="match status" value="2"/>
</dbReference>